<gene>
    <name evidence="1" type="ORF">UFOPK2975_00212</name>
</gene>
<dbReference type="AlphaFoldDB" id="A0A6J6WRP7"/>
<name>A0A6J6WRP7_9ZZZZ</name>
<protein>
    <submittedName>
        <fullName evidence="1">Unannotated protein</fullName>
    </submittedName>
</protein>
<reference evidence="1" key="1">
    <citation type="submission" date="2020-05" db="EMBL/GenBank/DDBJ databases">
        <authorList>
            <person name="Chiriac C."/>
            <person name="Salcher M."/>
            <person name="Ghai R."/>
            <person name="Kavagutti S V."/>
        </authorList>
    </citation>
    <scope>NUCLEOTIDE SEQUENCE</scope>
</reference>
<proteinExistence type="predicted"/>
<organism evidence="1">
    <name type="scientific">freshwater metagenome</name>
    <dbReference type="NCBI Taxonomy" id="449393"/>
    <lineage>
        <taxon>unclassified sequences</taxon>
        <taxon>metagenomes</taxon>
        <taxon>ecological metagenomes</taxon>
    </lineage>
</organism>
<accession>A0A6J6WRP7</accession>
<evidence type="ECO:0000313" key="1">
    <source>
        <dbReference type="EMBL" id="CAB4785924.1"/>
    </source>
</evidence>
<dbReference type="EMBL" id="CAFAAG010000007">
    <property type="protein sequence ID" value="CAB4785924.1"/>
    <property type="molecule type" value="Genomic_DNA"/>
</dbReference>
<sequence>MAQYLPKRLLLGKYLNIRYPVSRHNSAVGRQGLEPSHLLIGARLAQRKGGNKGAGLFLDNEKTYVAVRFRLTWVGLCVKQFT</sequence>